<sequence length="123" mass="13022">MAVKGTGAEMLIPDTWETLKFVGGAATSGSRHTGYALMGTKGGSKGGLPLGEKQGLDVMLNSNAPIQELGLELVAPKVADANMPAQTGSIGPFERSGLITLQWSNYKSILTRRMLAEFKVKKE</sequence>
<reference evidence="1" key="1">
    <citation type="submission" date="2021-01" db="EMBL/GenBank/DDBJ databases">
        <authorList>
            <person name="Corre E."/>
            <person name="Pelletier E."/>
            <person name="Niang G."/>
            <person name="Scheremetjew M."/>
            <person name="Finn R."/>
            <person name="Kale V."/>
            <person name="Holt S."/>
            <person name="Cochrane G."/>
            <person name="Meng A."/>
            <person name="Brown T."/>
            <person name="Cohen L."/>
        </authorList>
    </citation>
    <scope>NUCLEOTIDE SEQUENCE</scope>
    <source>
        <strain evidence="1">CCMP2222</strain>
    </source>
</reference>
<proteinExistence type="predicted"/>
<protein>
    <submittedName>
        <fullName evidence="1">Uncharacterized protein</fullName>
    </submittedName>
</protein>
<dbReference type="EMBL" id="HBGQ01020562">
    <property type="protein sequence ID" value="CAD9392351.1"/>
    <property type="molecule type" value="Transcribed_RNA"/>
</dbReference>
<evidence type="ECO:0000313" key="1">
    <source>
        <dbReference type="EMBL" id="CAD9392351.1"/>
    </source>
</evidence>
<gene>
    <name evidence="1" type="ORF">AAND1436_LOCUS10217</name>
</gene>
<organism evidence="1">
    <name type="scientific">Alexandrium andersonii</name>
    <dbReference type="NCBI Taxonomy" id="327968"/>
    <lineage>
        <taxon>Eukaryota</taxon>
        <taxon>Sar</taxon>
        <taxon>Alveolata</taxon>
        <taxon>Dinophyceae</taxon>
        <taxon>Gonyaulacales</taxon>
        <taxon>Pyrocystaceae</taxon>
        <taxon>Alexandrium</taxon>
    </lineage>
</organism>
<accession>A0A7S2BBV7</accession>
<dbReference type="AlphaFoldDB" id="A0A7S2BBV7"/>
<name>A0A7S2BBV7_9DINO</name>